<dbReference type="EMBL" id="KZ819360">
    <property type="protein sequence ID" value="PWN44580.1"/>
    <property type="molecule type" value="Genomic_DNA"/>
</dbReference>
<feature type="compositionally biased region" description="Basic and acidic residues" evidence="12">
    <location>
        <begin position="123"/>
        <end position="135"/>
    </location>
</feature>
<feature type="compositionally biased region" description="Polar residues" evidence="12">
    <location>
        <begin position="507"/>
        <end position="524"/>
    </location>
</feature>
<comment type="subcellular location">
    <subcellularLocation>
        <location evidence="1 11">Nucleus</location>
    </subcellularLocation>
</comment>
<feature type="binding site" evidence="9">
    <location>
        <position position="592"/>
    </location>
    <ligand>
        <name>Zn(2+)</name>
        <dbReference type="ChEBI" id="CHEBI:29105"/>
        <label>1</label>
    </ligand>
</feature>
<accession>A0A316W419</accession>
<dbReference type="AlphaFoldDB" id="A0A316W419"/>
<dbReference type="InterPro" id="IPR024610">
    <property type="entry name" value="ING_N_histone-binding"/>
</dbReference>
<protein>
    <recommendedName>
        <fullName evidence="11">Chromatin modification-related protein</fullName>
    </recommendedName>
</protein>
<evidence type="ECO:0000256" key="12">
    <source>
        <dbReference type="SAM" id="MobiDB-lite"/>
    </source>
</evidence>
<evidence type="ECO:0000256" key="9">
    <source>
        <dbReference type="PIRSR" id="PIRSR628651-51"/>
    </source>
</evidence>
<dbReference type="PANTHER" id="PTHR10333">
    <property type="entry name" value="INHIBITOR OF GROWTH PROTEIN"/>
    <property type="match status" value="1"/>
</dbReference>
<dbReference type="InterPro" id="IPR019786">
    <property type="entry name" value="Zinc_finger_PHD-type_CS"/>
</dbReference>
<dbReference type="GO" id="GO:0006325">
    <property type="term" value="P:chromatin organization"/>
    <property type="evidence" value="ECO:0007669"/>
    <property type="project" value="UniProtKB-KW"/>
</dbReference>
<feature type="domain" description="PHD-type" evidence="13">
    <location>
        <begin position="562"/>
        <end position="611"/>
    </location>
</feature>
<dbReference type="CDD" id="cd15505">
    <property type="entry name" value="PHD_ING"/>
    <property type="match status" value="1"/>
</dbReference>
<dbReference type="Gene3D" id="6.10.140.1740">
    <property type="match status" value="1"/>
</dbReference>
<organism evidence="14 15">
    <name type="scientific">Ceraceosorus guamensis</name>
    <dbReference type="NCBI Taxonomy" id="1522189"/>
    <lineage>
        <taxon>Eukaryota</taxon>
        <taxon>Fungi</taxon>
        <taxon>Dikarya</taxon>
        <taxon>Basidiomycota</taxon>
        <taxon>Ustilaginomycotina</taxon>
        <taxon>Exobasidiomycetes</taxon>
        <taxon>Ceraceosorales</taxon>
        <taxon>Ceraceosoraceae</taxon>
        <taxon>Ceraceosorus</taxon>
    </lineage>
</organism>
<feature type="compositionally biased region" description="Low complexity" evidence="12">
    <location>
        <begin position="525"/>
        <end position="539"/>
    </location>
</feature>
<evidence type="ECO:0000256" key="7">
    <source>
        <dbReference type="ARBA" id="ARBA00023242"/>
    </source>
</evidence>
<dbReference type="Gene3D" id="3.30.40.10">
    <property type="entry name" value="Zinc/RING finger domain, C3HC4 (zinc finger)"/>
    <property type="match status" value="1"/>
</dbReference>
<dbReference type="GeneID" id="37035138"/>
<dbReference type="GO" id="GO:0008270">
    <property type="term" value="F:zinc ion binding"/>
    <property type="evidence" value="ECO:0007669"/>
    <property type="project" value="UniProtKB-KW"/>
</dbReference>
<feature type="compositionally biased region" description="Gly residues" evidence="12">
    <location>
        <begin position="489"/>
        <end position="505"/>
    </location>
</feature>
<evidence type="ECO:0000256" key="2">
    <source>
        <dbReference type="ARBA" id="ARBA00010210"/>
    </source>
</evidence>
<evidence type="ECO:0000313" key="15">
    <source>
        <dbReference type="Proteomes" id="UP000245783"/>
    </source>
</evidence>
<dbReference type="InterPro" id="IPR013083">
    <property type="entry name" value="Znf_RING/FYVE/PHD"/>
</dbReference>
<comment type="domain">
    <text evidence="11">The PHD-type zinc finger mediates the binding to H3K4me3.</text>
</comment>
<evidence type="ECO:0000256" key="11">
    <source>
        <dbReference type="RuleBase" id="RU361213"/>
    </source>
</evidence>
<name>A0A316W419_9BASI</name>
<dbReference type="SMART" id="SM00249">
    <property type="entry name" value="PHD"/>
    <property type="match status" value="1"/>
</dbReference>
<feature type="binding site" evidence="9">
    <location>
        <position position="578"/>
    </location>
    <ligand>
        <name>Zn(2+)</name>
        <dbReference type="ChEBI" id="CHEBI:29105"/>
        <label>2</label>
    </ligand>
</feature>
<dbReference type="PANTHER" id="PTHR10333:SF42">
    <property type="entry name" value="INHIBITOR OF GROWTH PROTEIN 5"/>
    <property type="match status" value="1"/>
</dbReference>
<evidence type="ECO:0000256" key="4">
    <source>
        <dbReference type="ARBA" id="ARBA00022771"/>
    </source>
</evidence>
<reference evidence="14 15" key="1">
    <citation type="journal article" date="2018" name="Mol. Biol. Evol.">
        <title>Broad Genomic Sampling Reveals a Smut Pathogenic Ancestry of the Fungal Clade Ustilaginomycotina.</title>
        <authorList>
            <person name="Kijpornyongpan T."/>
            <person name="Mondo S.J."/>
            <person name="Barry K."/>
            <person name="Sandor L."/>
            <person name="Lee J."/>
            <person name="Lipzen A."/>
            <person name="Pangilinan J."/>
            <person name="LaButti K."/>
            <person name="Hainaut M."/>
            <person name="Henrissat B."/>
            <person name="Grigoriev I.V."/>
            <person name="Spatafora J.W."/>
            <person name="Aime M.C."/>
        </authorList>
    </citation>
    <scope>NUCLEOTIDE SEQUENCE [LARGE SCALE GENOMIC DNA]</scope>
    <source>
        <strain evidence="14 15">MCA 4658</strain>
    </source>
</reference>
<dbReference type="GO" id="GO:0000785">
    <property type="term" value="C:chromatin"/>
    <property type="evidence" value="ECO:0007669"/>
    <property type="project" value="UniProtKB-ARBA"/>
</dbReference>
<feature type="region of interest" description="Disordered" evidence="12">
    <location>
        <begin position="237"/>
        <end position="300"/>
    </location>
</feature>
<keyword evidence="5 9" id="KW-0862">Zinc</keyword>
<dbReference type="RefSeq" id="XP_025371740.1">
    <property type="nucleotide sequence ID" value="XM_025513268.1"/>
</dbReference>
<dbReference type="GO" id="GO:0005634">
    <property type="term" value="C:nucleus"/>
    <property type="evidence" value="ECO:0007669"/>
    <property type="project" value="UniProtKB-SubCell"/>
</dbReference>
<feature type="binding site" evidence="9">
    <location>
        <position position="605"/>
    </location>
    <ligand>
        <name>Zn(2+)</name>
        <dbReference type="ChEBI" id="CHEBI:29105"/>
        <label>2</label>
    </ligand>
</feature>
<feature type="compositionally biased region" description="Low complexity" evidence="12">
    <location>
        <begin position="33"/>
        <end position="59"/>
    </location>
</feature>
<feature type="binding site" evidence="9">
    <location>
        <position position="565"/>
    </location>
    <ligand>
        <name>Zn(2+)</name>
        <dbReference type="ChEBI" id="CHEBI:29105"/>
        <label>1</label>
    </ligand>
</feature>
<feature type="binding site" evidence="9">
    <location>
        <position position="583"/>
    </location>
    <ligand>
        <name>Zn(2+)</name>
        <dbReference type="ChEBI" id="CHEBI:29105"/>
        <label>2</label>
    </ligand>
</feature>
<keyword evidence="7 11" id="KW-0539">Nucleus</keyword>
<dbReference type="InterPro" id="IPR019787">
    <property type="entry name" value="Znf_PHD-finger"/>
</dbReference>
<keyword evidence="4 10" id="KW-0863">Zinc-finger</keyword>
<feature type="site" description="Histone H3K4me3 binding" evidence="8">
    <location>
        <position position="575"/>
    </location>
</feature>
<dbReference type="GO" id="GO:0006355">
    <property type="term" value="P:regulation of DNA-templated transcription"/>
    <property type="evidence" value="ECO:0007669"/>
    <property type="project" value="TreeGrafter"/>
</dbReference>
<evidence type="ECO:0000256" key="5">
    <source>
        <dbReference type="ARBA" id="ARBA00022833"/>
    </source>
</evidence>
<dbReference type="STRING" id="1522189.A0A316W419"/>
<keyword evidence="3 9" id="KW-0479">Metal-binding</keyword>
<dbReference type="InterPro" id="IPR001965">
    <property type="entry name" value="Znf_PHD"/>
</dbReference>
<evidence type="ECO:0000256" key="3">
    <source>
        <dbReference type="ARBA" id="ARBA00022723"/>
    </source>
</evidence>
<evidence type="ECO:0000313" key="14">
    <source>
        <dbReference type="EMBL" id="PWN44580.1"/>
    </source>
</evidence>
<feature type="compositionally biased region" description="Basic and acidic residues" evidence="12">
    <location>
        <begin position="238"/>
        <end position="254"/>
    </location>
</feature>
<feature type="region of interest" description="Disordered" evidence="12">
    <location>
        <begin position="410"/>
        <end position="539"/>
    </location>
</feature>
<evidence type="ECO:0000256" key="8">
    <source>
        <dbReference type="PIRSR" id="PIRSR628651-50"/>
    </source>
</evidence>
<dbReference type="PROSITE" id="PS50016">
    <property type="entry name" value="ZF_PHD_2"/>
    <property type="match status" value="1"/>
</dbReference>
<comment type="similarity">
    <text evidence="2 11">Belongs to the ING family.</text>
</comment>
<keyword evidence="6 11" id="KW-0156">Chromatin regulator</keyword>
<comment type="function">
    <text evidence="11">Component of an histone acetyltransferase complex.</text>
</comment>
<proteinExistence type="inferred from homology"/>
<dbReference type="SMART" id="SM01408">
    <property type="entry name" value="ING"/>
    <property type="match status" value="1"/>
</dbReference>
<feature type="site" description="Histone H3K4me3 binding" evidence="8">
    <location>
        <position position="579"/>
    </location>
</feature>
<dbReference type="Proteomes" id="UP000245783">
    <property type="component" value="Unassembled WGS sequence"/>
</dbReference>
<feature type="site" description="Histone H3K4me3 binding" evidence="8">
    <location>
        <position position="587"/>
    </location>
</feature>
<feature type="site" description="Histone H3K4me3 binding" evidence="8">
    <location>
        <position position="564"/>
    </location>
</feature>
<evidence type="ECO:0000256" key="10">
    <source>
        <dbReference type="PROSITE-ProRule" id="PRU00146"/>
    </source>
</evidence>
<feature type="compositionally biased region" description="Low complexity" evidence="12">
    <location>
        <begin position="439"/>
        <end position="459"/>
    </location>
</feature>
<dbReference type="InterPro" id="IPR028651">
    <property type="entry name" value="ING_fam"/>
</dbReference>
<dbReference type="SUPFAM" id="SSF57903">
    <property type="entry name" value="FYVE/PHD zinc finger"/>
    <property type="match status" value="1"/>
</dbReference>
<evidence type="ECO:0000256" key="6">
    <source>
        <dbReference type="ARBA" id="ARBA00022853"/>
    </source>
</evidence>
<keyword evidence="15" id="KW-1185">Reference proteome</keyword>
<comment type="subunit">
    <text evidence="11">Component of an histone acetyltransferase complex. Interacts with H3K4me3 and to a lesser extent with H3K4me2.</text>
</comment>
<feature type="region of interest" description="Disordered" evidence="12">
    <location>
        <begin position="1"/>
        <end position="177"/>
    </location>
</feature>
<dbReference type="PROSITE" id="PS01359">
    <property type="entry name" value="ZF_PHD_1"/>
    <property type="match status" value="1"/>
</dbReference>
<feature type="binding site" evidence="9">
    <location>
        <position position="567"/>
    </location>
    <ligand>
        <name>Zn(2+)</name>
        <dbReference type="ChEBI" id="CHEBI:29105"/>
        <label>1</label>
    </ligand>
</feature>
<feature type="compositionally biased region" description="Polar residues" evidence="12">
    <location>
        <begin position="140"/>
        <end position="156"/>
    </location>
</feature>
<feature type="compositionally biased region" description="Basic and acidic residues" evidence="12">
    <location>
        <begin position="164"/>
        <end position="177"/>
    </location>
</feature>
<gene>
    <name evidence="14" type="ORF">IE81DRAFT_321205</name>
</gene>
<dbReference type="Pfam" id="PF12998">
    <property type="entry name" value="ING"/>
    <property type="match status" value="2"/>
</dbReference>
<dbReference type="FunFam" id="3.30.40.10:FF:000016">
    <property type="entry name" value="Inhibitor of growth protein"/>
    <property type="match status" value="1"/>
</dbReference>
<dbReference type="OrthoDB" id="5411773at2759"/>
<feature type="binding site" evidence="9">
    <location>
        <position position="589"/>
    </location>
    <ligand>
        <name>Zn(2+)</name>
        <dbReference type="ChEBI" id="CHEBI:29105"/>
        <label>1</label>
    </ligand>
</feature>
<dbReference type="InParanoid" id="A0A316W419"/>
<evidence type="ECO:0000259" key="13">
    <source>
        <dbReference type="PROSITE" id="PS50016"/>
    </source>
</evidence>
<feature type="binding site" evidence="9">
    <location>
        <position position="608"/>
    </location>
    <ligand>
        <name>Zn(2+)</name>
        <dbReference type="ChEBI" id="CHEBI:29105"/>
        <label>2</label>
    </ligand>
</feature>
<sequence>MAALEAPRASKRRRGAAGSGLGSPDIESSLAEPSSTNQSSRRTSASTSASPALSPASSRGNTYGTRSRRGAQHLGAHLGTNALPNRPDLVAETGPSTLGLAASSPLKLRAGSPAGTQVFAASTREKSARVKERQRVASAGGTSLLNGSNQDVSSGSDPMLSAEDEARQAQEQKDAEEMWQRWSEEYFEIVEQLPLELHRSFALMRELESKLQSRIKSTATNAQSYRDARLALRTQRQRLKDSGGLDNGKSKALDPDTAGPDRLTSDEPPLATSSDGSVLVAAPSTSPAKARGDVESDDDGDVTVTGAMSATAERKTITSPIFNIPVSRVPSKAARMALLRAISHSVSEGIRAAEEKVGLAVTAYDWVDRHIRRLDADLQKSENSLLLGLRAGTEASRGLREALGMDEFEEQEAKRRDALAEDDNSTAADTPVAQVFDFSSARGRPARGGVSSGRGSFARGGRRGRTDSLSPAAAMSLNSSLAPAKTRGVGRGGRGAGRGWRGGMRGTWSTFASQRSGQQSPTETLQSLGSPSSSDLKGLSSALTARAGSNLIPDMAIDPNEPRYCYCDQVSYGDMVACDNDDCPREWFHYSCVGLDSAPRSKWYCLFCAPANWPGRKNSKVPPNAPCPPPGHASR</sequence>
<evidence type="ECO:0000256" key="1">
    <source>
        <dbReference type="ARBA" id="ARBA00004123"/>
    </source>
</evidence>
<dbReference type="InterPro" id="IPR011011">
    <property type="entry name" value="Znf_FYVE_PHD"/>
</dbReference>
<dbReference type="CDD" id="cd16859">
    <property type="entry name" value="ING_ING4_5"/>
    <property type="match status" value="1"/>
</dbReference>